<organism evidence="2 3">
    <name type="scientific">Paspalum notatum var. saurae</name>
    <dbReference type="NCBI Taxonomy" id="547442"/>
    <lineage>
        <taxon>Eukaryota</taxon>
        <taxon>Viridiplantae</taxon>
        <taxon>Streptophyta</taxon>
        <taxon>Embryophyta</taxon>
        <taxon>Tracheophyta</taxon>
        <taxon>Spermatophyta</taxon>
        <taxon>Magnoliopsida</taxon>
        <taxon>Liliopsida</taxon>
        <taxon>Poales</taxon>
        <taxon>Poaceae</taxon>
        <taxon>PACMAD clade</taxon>
        <taxon>Panicoideae</taxon>
        <taxon>Andropogonodae</taxon>
        <taxon>Paspaleae</taxon>
        <taxon>Paspalinae</taxon>
        <taxon>Paspalum</taxon>
    </lineage>
</organism>
<accession>A0AAQ3TQV4</accession>
<sequence length="144" mass="15822">MRASSSTPSKPLLGKERYSNEEALKSSSGRGPVRLLCPALSTLSAEHLPRLIGMLPLNWLKDVLIQNDDGINPWKLLLLAFSTTKSLIFSHDMDGNSPNPAEVVETDINHDDASGGQQLQWKFTREGVVRQVEALKIGEASKGW</sequence>
<reference evidence="2 3" key="1">
    <citation type="submission" date="2024-02" db="EMBL/GenBank/DDBJ databases">
        <title>High-quality chromosome-scale genome assembly of Pensacola bahiagrass (Paspalum notatum Flugge var. saurae).</title>
        <authorList>
            <person name="Vega J.M."/>
            <person name="Podio M."/>
            <person name="Orjuela J."/>
            <person name="Siena L.A."/>
            <person name="Pessino S.C."/>
            <person name="Combes M.C."/>
            <person name="Mariac C."/>
            <person name="Albertini E."/>
            <person name="Pupilli F."/>
            <person name="Ortiz J.P.A."/>
            <person name="Leblanc O."/>
        </authorList>
    </citation>
    <scope>NUCLEOTIDE SEQUENCE [LARGE SCALE GENOMIC DNA]</scope>
    <source>
        <strain evidence="2">R1</strain>
        <tissue evidence="2">Leaf</tissue>
    </source>
</reference>
<name>A0AAQ3TQV4_PASNO</name>
<dbReference type="EMBL" id="CP144749">
    <property type="protein sequence ID" value="WVZ77836.1"/>
    <property type="molecule type" value="Genomic_DNA"/>
</dbReference>
<dbReference type="Proteomes" id="UP001341281">
    <property type="component" value="Chromosome 05"/>
</dbReference>
<protein>
    <submittedName>
        <fullName evidence="2">Uncharacterized protein</fullName>
    </submittedName>
</protein>
<keyword evidence="3" id="KW-1185">Reference proteome</keyword>
<evidence type="ECO:0000256" key="1">
    <source>
        <dbReference type="SAM" id="MobiDB-lite"/>
    </source>
</evidence>
<feature type="compositionally biased region" description="Basic and acidic residues" evidence="1">
    <location>
        <begin position="13"/>
        <end position="24"/>
    </location>
</feature>
<evidence type="ECO:0000313" key="2">
    <source>
        <dbReference type="EMBL" id="WVZ77836.1"/>
    </source>
</evidence>
<gene>
    <name evidence="2" type="ORF">U9M48_025653</name>
</gene>
<feature type="region of interest" description="Disordered" evidence="1">
    <location>
        <begin position="1"/>
        <end position="29"/>
    </location>
</feature>
<dbReference type="AlphaFoldDB" id="A0AAQ3TQV4"/>
<evidence type="ECO:0000313" key="3">
    <source>
        <dbReference type="Proteomes" id="UP001341281"/>
    </source>
</evidence>
<proteinExistence type="predicted"/>